<gene>
    <name evidence="1" type="ORF">H8S47_04645</name>
</gene>
<sequence length="52" mass="5608">MSAVRQEAADYASITQRVAFGRIVVPVRMSGGGMVSGPLRTPRVCVNRVRFG</sequence>
<keyword evidence="2" id="KW-1185">Reference proteome</keyword>
<dbReference type="RefSeq" id="WP_187502751.1">
    <property type="nucleotide sequence ID" value="NZ_CP162536.1"/>
</dbReference>
<accession>A0ABR7ALY8</accession>
<protein>
    <submittedName>
        <fullName evidence="1">Uncharacterized protein</fullName>
    </submittedName>
</protein>
<dbReference type="Proteomes" id="UP000597613">
    <property type="component" value="Unassembled WGS sequence"/>
</dbReference>
<reference evidence="1 2" key="1">
    <citation type="submission" date="2020-08" db="EMBL/GenBank/DDBJ databases">
        <title>Putative novel bacterial strains isolated from necrotic wheat leaf tissues caused by Xanthomonas translucens.</title>
        <authorList>
            <person name="Tambong J.T."/>
        </authorList>
    </citation>
    <scope>NUCLEOTIDE SEQUENCE [LARGE SCALE GENOMIC DNA]</scope>
    <source>
        <strain evidence="2">DOAB 1063</strain>
    </source>
</reference>
<evidence type="ECO:0000313" key="2">
    <source>
        <dbReference type="Proteomes" id="UP000597613"/>
    </source>
</evidence>
<proteinExistence type="predicted"/>
<organism evidence="1 2">
    <name type="scientific">Sphingomonas albertensis</name>
    <dbReference type="NCBI Taxonomy" id="2762591"/>
    <lineage>
        <taxon>Bacteria</taxon>
        <taxon>Pseudomonadati</taxon>
        <taxon>Pseudomonadota</taxon>
        <taxon>Alphaproteobacteria</taxon>
        <taxon>Sphingomonadales</taxon>
        <taxon>Sphingomonadaceae</taxon>
        <taxon>Sphingomonas</taxon>
    </lineage>
</organism>
<name>A0ABR7ALY8_9SPHN</name>
<comment type="caution">
    <text evidence="1">The sequence shown here is derived from an EMBL/GenBank/DDBJ whole genome shotgun (WGS) entry which is preliminary data.</text>
</comment>
<evidence type="ECO:0000313" key="1">
    <source>
        <dbReference type="EMBL" id="MBC3940972.1"/>
    </source>
</evidence>
<dbReference type="EMBL" id="JACONT010000006">
    <property type="protein sequence ID" value="MBC3940972.1"/>
    <property type="molecule type" value="Genomic_DNA"/>
</dbReference>